<feature type="compositionally biased region" description="Low complexity" evidence="1">
    <location>
        <begin position="7"/>
        <end position="20"/>
    </location>
</feature>
<evidence type="ECO:0000256" key="1">
    <source>
        <dbReference type="SAM" id="MobiDB-lite"/>
    </source>
</evidence>
<reference evidence="2 3" key="1">
    <citation type="journal article" date="2021" name="Elife">
        <title>Chloroplast acquisition without the gene transfer in kleptoplastic sea slugs, Plakobranchus ocellatus.</title>
        <authorList>
            <person name="Maeda T."/>
            <person name="Takahashi S."/>
            <person name="Yoshida T."/>
            <person name="Shimamura S."/>
            <person name="Takaki Y."/>
            <person name="Nagai Y."/>
            <person name="Toyoda A."/>
            <person name="Suzuki Y."/>
            <person name="Arimoto A."/>
            <person name="Ishii H."/>
            <person name="Satoh N."/>
            <person name="Nishiyama T."/>
            <person name="Hasebe M."/>
            <person name="Maruyama T."/>
            <person name="Minagawa J."/>
            <person name="Obokata J."/>
            <person name="Shigenobu S."/>
        </authorList>
    </citation>
    <scope>NUCLEOTIDE SEQUENCE [LARGE SCALE GENOMIC DNA]</scope>
</reference>
<feature type="compositionally biased region" description="Low complexity" evidence="1">
    <location>
        <begin position="78"/>
        <end position="114"/>
    </location>
</feature>
<feature type="compositionally biased region" description="Gly residues" evidence="1">
    <location>
        <begin position="185"/>
        <end position="197"/>
    </location>
</feature>
<sequence length="205" mass="21045">MSAATLSPYSPSRPIPSIYITPPPENSEPPPARSRHSSFFSPFSLSVPGTITPPLSSAAEHPAFSSPPVPDVFHDSSETLSSSGSSITTIPPPTATTTNYNISSGSGTTSSNNIPITTMSNALLSPSFPSSSPLGAGTGNRTSRRRHGSGGQGEVTPQQISRQQPHQHTDLFSIDSSNNSSSSSGNGGSSRGAGRGRGLPEDLLS</sequence>
<protein>
    <submittedName>
        <fullName evidence="2">Uncharacterized protein</fullName>
    </submittedName>
</protein>
<organism evidence="2 3">
    <name type="scientific">Elysia marginata</name>
    <dbReference type="NCBI Taxonomy" id="1093978"/>
    <lineage>
        <taxon>Eukaryota</taxon>
        <taxon>Metazoa</taxon>
        <taxon>Spiralia</taxon>
        <taxon>Lophotrochozoa</taxon>
        <taxon>Mollusca</taxon>
        <taxon>Gastropoda</taxon>
        <taxon>Heterobranchia</taxon>
        <taxon>Euthyneura</taxon>
        <taxon>Panpulmonata</taxon>
        <taxon>Sacoglossa</taxon>
        <taxon>Placobranchoidea</taxon>
        <taxon>Plakobranchidae</taxon>
        <taxon>Elysia</taxon>
    </lineage>
</organism>
<evidence type="ECO:0000313" key="2">
    <source>
        <dbReference type="EMBL" id="GFR86098.1"/>
    </source>
</evidence>
<accession>A0AAV4GKP2</accession>
<gene>
    <name evidence="2" type="ORF">ElyMa_002458600</name>
</gene>
<dbReference type="Proteomes" id="UP000762676">
    <property type="component" value="Unassembled WGS sequence"/>
</dbReference>
<name>A0AAV4GKP2_9GAST</name>
<feature type="compositionally biased region" description="Pro residues" evidence="1">
    <location>
        <begin position="21"/>
        <end position="32"/>
    </location>
</feature>
<feature type="compositionally biased region" description="Polar residues" evidence="1">
    <location>
        <begin position="155"/>
        <end position="166"/>
    </location>
</feature>
<keyword evidence="3" id="KW-1185">Reference proteome</keyword>
<dbReference type="EMBL" id="BMAT01005044">
    <property type="protein sequence ID" value="GFR86098.1"/>
    <property type="molecule type" value="Genomic_DNA"/>
</dbReference>
<feature type="compositionally biased region" description="Low complexity" evidence="1">
    <location>
        <begin position="123"/>
        <end position="134"/>
    </location>
</feature>
<evidence type="ECO:0000313" key="3">
    <source>
        <dbReference type="Proteomes" id="UP000762676"/>
    </source>
</evidence>
<proteinExistence type="predicted"/>
<comment type="caution">
    <text evidence="2">The sequence shown here is derived from an EMBL/GenBank/DDBJ whole genome shotgun (WGS) entry which is preliminary data.</text>
</comment>
<dbReference type="AlphaFoldDB" id="A0AAV4GKP2"/>
<feature type="compositionally biased region" description="Low complexity" evidence="1">
    <location>
        <begin position="37"/>
        <end position="48"/>
    </location>
</feature>
<feature type="region of interest" description="Disordered" evidence="1">
    <location>
        <begin position="1"/>
        <end position="205"/>
    </location>
</feature>